<accession>A0AAN8ZW78</accession>
<keyword evidence="2" id="KW-1185">Reference proteome</keyword>
<evidence type="ECO:0000313" key="2">
    <source>
        <dbReference type="Proteomes" id="UP001381693"/>
    </source>
</evidence>
<gene>
    <name evidence="1" type="ORF">SK128_008075</name>
</gene>
<comment type="caution">
    <text evidence="1">The sequence shown here is derived from an EMBL/GenBank/DDBJ whole genome shotgun (WGS) entry which is preliminary data.</text>
</comment>
<dbReference type="Proteomes" id="UP001381693">
    <property type="component" value="Unassembled WGS sequence"/>
</dbReference>
<sequence>MIAKLPTFYHSAIIKSQRDWQKSLEMLSSLVPKTSVANNSVYTAKGLVSEIQHKPGFSMSSKGLNESASGADQFLSQKDISKVSSVSASLLSNSLHARSSSSDALASPGAENLTMSQDNVDHHMTTYSNLRHNQTGKLLFTLLTVINCQVVIRHLLLVVGPFLNVLTVSSFLITGYQSPEEHALNCSTIYQDTSVPSKLVVLWTPFWHHWEYWDKVMRGATNLKQRRCPVWRCEFVWSKEDSVRRVEDADAIVFFSLDLFSRDLPNRHAHQLWIWLEFEVGMRVQHKRPLIMA</sequence>
<reference evidence="1 2" key="1">
    <citation type="submission" date="2023-11" db="EMBL/GenBank/DDBJ databases">
        <title>Halocaridina rubra genome assembly.</title>
        <authorList>
            <person name="Smith C."/>
        </authorList>
    </citation>
    <scope>NUCLEOTIDE SEQUENCE [LARGE SCALE GENOMIC DNA]</scope>
    <source>
        <strain evidence="1">EP-1</strain>
        <tissue evidence="1">Whole</tissue>
    </source>
</reference>
<name>A0AAN8ZW78_HALRR</name>
<evidence type="ECO:0000313" key="1">
    <source>
        <dbReference type="EMBL" id="KAK7065739.1"/>
    </source>
</evidence>
<proteinExistence type="predicted"/>
<dbReference type="EMBL" id="JAXCGZ010019970">
    <property type="protein sequence ID" value="KAK7065739.1"/>
    <property type="molecule type" value="Genomic_DNA"/>
</dbReference>
<protein>
    <submittedName>
        <fullName evidence="1">Uncharacterized protein</fullName>
    </submittedName>
</protein>
<organism evidence="1 2">
    <name type="scientific">Halocaridina rubra</name>
    <name type="common">Hawaiian red shrimp</name>
    <dbReference type="NCBI Taxonomy" id="373956"/>
    <lineage>
        <taxon>Eukaryota</taxon>
        <taxon>Metazoa</taxon>
        <taxon>Ecdysozoa</taxon>
        <taxon>Arthropoda</taxon>
        <taxon>Crustacea</taxon>
        <taxon>Multicrustacea</taxon>
        <taxon>Malacostraca</taxon>
        <taxon>Eumalacostraca</taxon>
        <taxon>Eucarida</taxon>
        <taxon>Decapoda</taxon>
        <taxon>Pleocyemata</taxon>
        <taxon>Caridea</taxon>
        <taxon>Atyoidea</taxon>
        <taxon>Atyidae</taxon>
        <taxon>Halocaridina</taxon>
    </lineage>
</organism>
<dbReference type="AlphaFoldDB" id="A0AAN8ZW78"/>